<dbReference type="SUPFAM" id="SSF51182">
    <property type="entry name" value="RmlC-like cupins"/>
    <property type="match status" value="1"/>
</dbReference>
<dbReference type="GO" id="GO:0006094">
    <property type="term" value="P:gluconeogenesis"/>
    <property type="evidence" value="ECO:0007669"/>
    <property type="project" value="UniProtKB-KW"/>
</dbReference>
<evidence type="ECO:0000313" key="9">
    <source>
        <dbReference type="Proteomes" id="UP000176377"/>
    </source>
</evidence>
<evidence type="ECO:0000313" key="8">
    <source>
        <dbReference type="EMBL" id="OGG60126.1"/>
    </source>
</evidence>
<dbReference type="Gene3D" id="2.60.120.10">
    <property type="entry name" value="Jelly Rolls"/>
    <property type="match status" value="1"/>
</dbReference>
<accession>A0A1F6DFI0</accession>
<evidence type="ECO:0000259" key="7">
    <source>
        <dbReference type="Pfam" id="PF06560"/>
    </source>
</evidence>
<evidence type="ECO:0000256" key="6">
    <source>
        <dbReference type="ARBA" id="ARBA00029321"/>
    </source>
</evidence>
<name>A0A1F6DFI0_9BACT</name>
<evidence type="ECO:0000256" key="3">
    <source>
        <dbReference type="ARBA" id="ARBA00011952"/>
    </source>
</evidence>
<dbReference type="CDD" id="cd02218">
    <property type="entry name" value="cupin_PGI"/>
    <property type="match status" value="1"/>
</dbReference>
<dbReference type="EMBL" id="MFLA01000013">
    <property type="protein sequence ID" value="OGG60126.1"/>
    <property type="molecule type" value="Genomic_DNA"/>
</dbReference>
<evidence type="ECO:0000256" key="1">
    <source>
        <dbReference type="ARBA" id="ARBA00004926"/>
    </source>
</evidence>
<gene>
    <name evidence="8" type="ORF">A2765_00985</name>
</gene>
<dbReference type="GO" id="GO:0006096">
    <property type="term" value="P:glycolytic process"/>
    <property type="evidence" value="ECO:0007669"/>
    <property type="project" value="UniProtKB-UniPathway"/>
</dbReference>
<dbReference type="InterPro" id="IPR011051">
    <property type="entry name" value="RmlC_Cupin_sf"/>
</dbReference>
<evidence type="ECO:0000256" key="4">
    <source>
        <dbReference type="ARBA" id="ARBA00022432"/>
    </source>
</evidence>
<evidence type="ECO:0000256" key="2">
    <source>
        <dbReference type="ARBA" id="ARBA00006542"/>
    </source>
</evidence>
<sequence>MISQEHLALRTHEKMRDVLMMPDAPGPNVHYYMIRGGSDMRNVTVWEPGLIGGEYIKTYGHYHIGQLDETYWILLGEGVVLQQKLVTEGEVMHPERVEEFRAIKVKAGDSVYMPPGYGHLVANIGTTYLVTADDSPVDFGDKDPVSMPGHANYEMVRKMRGFAYYVVEDDGAPALVKNPLYTTLIPKTDFGGLPVIEGR</sequence>
<reference evidence="8 9" key="1">
    <citation type="journal article" date="2016" name="Nat. Commun.">
        <title>Thousands of microbial genomes shed light on interconnected biogeochemical processes in an aquifer system.</title>
        <authorList>
            <person name="Anantharaman K."/>
            <person name="Brown C.T."/>
            <person name="Hug L.A."/>
            <person name="Sharon I."/>
            <person name="Castelle C.J."/>
            <person name="Probst A.J."/>
            <person name="Thomas B.C."/>
            <person name="Singh A."/>
            <person name="Wilkins M.J."/>
            <person name="Karaoz U."/>
            <person name="Brodie E.L."/>
            <person name="Williams K.H."/>
            <person name="Hubbard S.S."/>
            <person name="Banfield J.F."/>
        </authorList>
    </citation>
    <scope>NUCLEOTIDE SEQUENCE [LARGE SCALE GENOMIC DNA]</scope>
</reference>
<comment type="caution">
    <text evidence="8">The sequence shown here is derived from an EMBL/GenBank/DDBJ whole genome shotgun (WGS) entry which is preliminary data.</text>
</comment>
<organism evidence="8 9">
    <name type="scientific">Candidatus Kaiserbacteria bacterium RIFCSPHIGHO2_01_FULL_56_24</name>
    <dbReference type="NCBI Taxonomy" id="1798487"/>
    <lineage>
        <taxon>Bacteria</taxon>
        <taxon>Candidatus Kaiseribacteriota</taxon>
    </lineage>
</organism>
<feature type="domain" description="Glucose-6-phosphate isomerase prokaryote" evidence="7">
    <location>
        <begin position="42"/>
        <end position="171"/>
    </location>
</feature>
<evidence type="ECO:0000256" key="5">
    <source>
        <dbReference type="ARBA" id="ARBA00023152"/>
    </source>
</evidence>
<dbReference type="UniPathway" id="UPA00109">
    <property type="reaction ID" value="UER00181"/>
</dbReference>
<keyword evidence="4" id="KW-0312">Gluconeogenesis</keyword>
<dbReference type="Proteomes" id="UP000176377">
    <property type="component" value="Unassembled WGS sequence"/>
</dbReference>
<protein>
    <recommendedName>
        <fullName evidence="3">glucose-6-phosphate isomerase</fullName>
        <ecNumber evidence="3">5.3.1.9</ecNumber>
    </recommendedName>
</protein>
<comment type="catalytic activity">
    <reaction evidence="6">
        <text>alpha-D-glucose 6-phosphate = beta-D-fructose 6-phosphate</text>
        <dbReference type="Rhea" id="RHEA:11816"/>
        <dbReference type="ChEBI" id="CHEBI:57634"/>
        <dbReference type="ChEBI" id="CHEBI:58225"/>
        <dbReference type="EC" id="5.3.1.9"/>
    </reaction>
</comment>
<keyword evidence="5" id="KW-0324">Glycolysis</keyword>
<dbReference type="GO" id="GO:0005737">
    <property type="term" value="C:cytoplasm"/>
    <property type="evidence" value="ECO:0007669"/>
    <property type="project" value="InterPro"/>
</dbReference>
<dbReference type="InterPro" id="IPR014710">
    <property type="entry name" value="RmlC-like_jellyroll"/>
</dbReference>
<dbReference type="InterPro" id="IPR010551">
    <property type="entry name" value="G6P_isomerase_prok"/>
</dbReference>
<comment type="pathway">
    <text evidence="1">Carbohydrate degradation; glycolysis; D-glyceraldehyde 3-phosphate and glycerone phosphate from D-glucose: step 2/4.</text>
</comment>
<comment type="similarity">
    <text evidence="2">Belongs to the archaeal-type GPI family.</text>
</comment>
<proteinExistence type="inferred from homology"/>
<dbReference type="GO" id="GO:0004347">
    <property type="term" value="F:glucose-6-phosphate isomerase activity"/>
    <property type="evidence" value="ECO:0007669"/>
    <property type="project" value="UniProtKB-EC"/>
</dbReference>
<dbReference type="AlphaFoldDB" id="A0A1F6DFI0"/>
<dbReference type="EC" id="5.3.1.9" evidence="3"/>
<dbReference type="Pfam" id="PF06560">
    <property type="entry name" value="GPI"/>
    <property type="match status" value="1"/>
</dbReference>